<evidence type="ECO:0000313" key="12">
    <source>
        <dbReference type="Proteomes" id="UP000028488"/>
    </source>
</evidence>
<keyword evidence="4" id="KW-0443">Lipid metabolism</keyword>
<dbReference type="AlphaFoldDB" id="A0A076F5X4"/>
<dbReference type="InterPro" id="IPR001753">
    <property type="entry name" value="Enoyl-CoA_hydra/iso"/>
</dbReference>
<sequence>MSAYDTLLYNVTDGVAVITFNRLEARNALSRAALADLRAALSVAREDDSIGAVVFTGAGEKAFVAGADISQLRSYSLHTGLESEMQRTFDEVESFEKPTIAAVNGFALGGGCELAMSCDIRIASSSARFGLPETTLGILPGAGGTQRLGRLVGVGRAIELVLTGRLVPADEALRIGLVTAVTAPGELLEEARRTAVTILSKGPLAVRLAKLVIRSGLDADIRTGLVVERLAQSLLYTTADKAEGAQAFIDKRVPQFGGM</sequence>
<dbReference type="InterPro" id="IPR029045">
    <property type="entry name" value="ClpP/crotonase-like_dom_sf"/>
</dbReference>
<reference evidence="11 12" key="1">
    <citation type="submission" date="2014-07" db="EMBL/GenBank/DDBJ databases">
        <title>Genome Sequence of Rhodococcus opacus Strain R7, a Biodegrader of Mono- and Polycyclic Aromatic Hydrocarbons.</title>
        <authorList>
            <person name="Di Gennaro P."/>
            <person name="Zampolli J."/>
            <person name="Presti I."/>
            <person name="Cappelletti M."/>
            <person name="D'Ursi P."/>
            <person name="Orro A."/>
            <person name="Mezzelani A."/>
            <person name="Milanesi L."/>
        </authorList>
    </citation>
    <scope>NUCLEOTIDE SEQUENCE [LARGE SCALE GENOMIC DNA]</scope>
    <source>
        <strain evidence="11 12">R7</strain>
        <plasmid evidence="11">pPDG2</plasmid>
    </source>
</reference>
<evidence type="ECO:0000256" key="10">
    <source>
        <dbReference type="RuleBase" id="RU003707"/>
    </source>
</evidence>
<dbReference type="FunFam" id="1.10.12.10:FF:000001">
    <property type="entry name" value="Probable enoyl-CoA hydratase, mitochondrial"/>
    <property type="match status" value="1"/>
</dbReference>
<dbReference type="CDD" id="cd06558">
    <property type="entry name" value="crotonase-like"/>
    <property type="match status" value="1"/>
</dbReference>
<keyword evidence="5" id="KW-0456">Lyase</keyword>
<evidence type="ECO:0000256" key="2">
    <source>
        <dbReference type="ARBA" id="ARBA00005254"/>
    </source>
</evidence>
<evidence type="ECO:0000256" key="9">
    <source>
        <dbReference type="ARBA" id="ARBA00073436"/>
    </source>
</evidence>
<dbReference type="InterPro" id="IPR018376">
    <property type="entry name" value="Enoyl-CoA_hyd/isom_CS"/>
</dbReference>
<evidence type="ECO:0000256" key="1">
    <source>
        <dbReference type="ARBA" id="ARBA00002994"/>
    </source>
</evidence>
<gene>
    <name evidence="11" type="ORF">EP51_44065</name>
</gene>
<dbReference type="PROSITE" id="PS00166">
    <property type="entry name" value="ENOYL_COA_HYDRATASE"/>
    <property type="match status" value="1"/>
</dbReference>
<organism evidence="11 12">
    <name type="scientific">Rhodococcus opacus</name>
    <name type="common">Nocardia opaca</name>
    <dbReference type="NCBI Taxonomy" id="37919"/>
    <lineage>
        <taxon>Bacteria</taxon>
        <taxon>Bacillati</taxon>
        <taxon>Actinomycetota</taxon>
        <taxon>Actinomycetes</taxon>
        <taxon>Mycobacteriales</taxon>
        <taxon>Nocardiaceae</taxon>
        <taxon>Rhodococcus</taxon>
    </lineage>
</organism>
<dbReference type="PANTHER" id="PTHR11941:SF54">
    <property type="entry name" value="ENOYL-COA HYDRATASE, MITOCHONDRIAL"/>
    <property type="match status" value="1"/>
</dbReference>
<evidence type="ECO:0000256" key="8">
    <source>
        <dbReference type="ARBA" id="ARBA00039456"/>
    </source>
</evidence>
<dbReference type="FunFam" id="3.90.226.10:FF:000009">
    <property type="entry name" value="Carnitinyl-CoA dehydratase"/>
    <property type="match status" value="1"/>
</dbReference>
<keyword evidence="11" id="KW-0614">Plasmid</keyword>
<comment type="function">
    <text evidence="1">Could possibly oxidize fatty acids using specific components.</text>
</comment>
<evidence type="ECO:0000256" key="4">
    <source>
        <dbReference type="ARBA" id="ARBA00022832"/>
    </source>
</evidence>
<evidence type="ECO:0000256" key="3">
    <source>
        <dbReference type="ARBA" id="ARBA00012076"/>
    </source>
</evidence>
<dbReference type="Pfam" id="PF00378">
    <property type="entry name" value="ECH_1"/>
    <property type="match status" value="1"/>
</dbReference>
<dbReference type="GO" id="GO:0004300">
    <property type="term" value="F:enoyl-CoA hydratase activity"/>
    <property type="evidence" value="ECO:0007669"/>
    <property type="project" value="UniProtKB-EC"/>
</dbReference>
<name>A0A076F5X4_RHOOP</name>
<proteinExistence type="inferred from homology"/>
<evidence type="ECO:0000256" key="5">
    <source>
        <dbReference type="ARBA" id="ARBA00023239"/>
    </source>
</evidence>
<dbReference type="Proteomes" id="UP000028488">
    <property type="component" value="Plasmid pPDG2"/>
</dbReference>
<dbReference type="GO" id="GO:0006635">
    <property type="term" value="P:fatty acid beta-oxidation"/>
    <property type="evidence" value="ECO:0007669"/>
    <property type="project" value="TreeGrafter"/>
</dbReference>
<dbReference type="SUPFAM" id="SSF52096">
    <property type="entry name" value="ClpP/crotonase"/>
    <property type="match status" value="1"/>
</dbReference>
<dbReference type="RefSeq" id="WP_032492404.1">
    <property type="nucleotide sequence ID" value="NZ_CP008949.1"/>
</dbReference>
<evidence type="ECO:0000256" key="6">
    <source>
        <dbReference type="ARBA" id="ARBA00023709"/>
    </source>
</evidence>
<comment type="catalytic activity">
    <reaction evidence="6">
        <text>a (3S)-3-hydroxyacyl-CoA = a (2E)-enoyl-CoA + H2O</text>
        <dbReference type="Rhea" id="RHEA:16105"/>
        <dbReference type="ChEBI" id="CHEBI:15377"/>
        <dbReference type="ChEBI" id="CHEBI:57318"/>
        <dbReference type="ChEBI" id="CHEBI:58856"/>
        <dbReference type="EC" id="4.2.1.17"/>
    </reaction>
</comment>
<dbReference type="Gene3D" id="1.10.12.10">
    <property type="entry name" value="Lyase 2-enoyl-coa Hydratase, Chain A, domain 2"/>
    <property type="match status" value="1"/>
</dbReference>
<dbReference type="EMBL" id="CP008949">
    <property type="protein sequence ID" value="AII11054.1"/>
    <property type="molecule type" value="Genomic_DNA"/>
</dbReference>
<evidence type="ECO:0000256" key="7">
    <source>
        <dbReference type="ARBA" id="ARBA00023717"/>
    </source>
</evidence>
<geneLocation type="plasmid" evidence="11 12">
    <name>pPDG2</name>
</geneLocation>
<dbReference type="InterPro" id="IPR014748">
    <property type="entry name" value="Enoyl-CoA_hydra_C"/>
</dbReference>
<accession>A0A076F5X4</accession>
<dbReference type="EC" id="4.2.1.17" evidence="3"/>
<comment type="catalytic activity">
    <reaction evidence="7">
        <text>a 4-saturated-(3S)-3-hydroxyacyl-CoA = a (3E)-enoyl-CoA + H2O</text>
        <dbReference type="Rhea" id="RHEA:20724"/>
        <dbReference type="ChEBI" id="CHEBI:15377"/>
        <dbReference type="ChEBI" id="CHEBI:58521"/>
        <dbReference type="ChEBI" id="CHEBI:137480"/>
        <dbReference type="EC" id="4.2.1.17"/>
    </reaction>
</comment>
<comment type="similarity">
    <text evidence="2 10">Belongs to the enoyl-CoA hydratase/isomerase family.</text>
</comment>
<keyword evidence="4" id="KW-0276">Fatty acid metabolism</keyword>
<evidence type="ECO:0000313" key="11">
    <source>
        <dbReference type="EMBL" id="AII11054.1"/>
    </source>
</evidence>
<protein>
    <recommendedName>
        <fullName evidence="8">Probable enoyl-CoA hydratase EchA17</fullName>
        <ecNumber evidence="3">4.2.1.17</ecNumber>
    </recommendedName>
    <alternativeName>
        <fullName evidence="9">Probable enoyl-CoA hydratase echA17</fullName>
    </alternativeName>
</protein>
<dbReference type="Gene3D" id="3.90.226.10">
    <property type="entry name" value="2-enoyl-CoA Hydratase, Chain A, domain 1"/>
    <property type="match status" value="1"/>
</dbReference>
<dbReference type="PANTHER" id="PTHR11941">
    <property type="entry name" value="ENOYL-COA HYDRATASE-RELATED"/>
    <property type="match status" value="1"/>
</dbReference>